<dbReference type="RefSeq" id="WP_044437622.1">
    <property type="nucleotide sequence ID" value="NZ_BJYZ01000060.1"/>
</dbReference>
<proteinExistence type="predicted"/>
<gene>
    <name evidence="1" type="ORF">SAE02_72090</name>
</gene>
<keyword evidence="2" id="KW-1185">Reference proteome</keyword>
<organism evidence="1 2">
    <name type="scientific">Skermanella aerolata</name>
    <dbReference type="NCBI Taxonomy" id="393310"/>
    <lineage>
        <taxon>Bacteria</taxon>
        <taxon>Pseudomonadati</taxon>
        <taxon>Pseudomonadota</taxon>
        <taxon>Alphaproteobacteria</taxon>
        <taxon>Rhodospirillales</taxon>
        <taxon>Azospirillaceae</taxon>
        <taxon>Skermanella</taxon>
    </lineage>
</organism>
<evidence type="ECO:0000313" key="1">
    <source>
        <dbReference type="EMBL" id="GEO43061.1"/>
    </source>
</evidence>
<protein>
    <submittedName>
        <fullName evidence="1">Isocitrate lyase</fullName>
    </submittedName>
</protein>
<comment type="caution">
    <text evidence="1">The sequence shown here is derived from an EMBL/GenBank/DDBJ whole genome shotgun (WGS) entry which is preliminary data.</text>
</comment>
<keyword evidence="1" id="KW-0456">Lyase</keyword>
<dbReference type="EMBL" id="BJYZ01000060">
    <property type="protein sequence ID" value="GEO43061.1"/>
    <property type="molecule type" value="Genomic_DNA"/>
</dbReference>
<dbReference type="OrthoDB" id="9801450at2"/>
<accession>A0A512E2V9</accession>
<sequence>MIGLPDGVRVYLAAGRTDLRRGIDGLAAQIQTVLCQDPFSGHLFVFRGRSSHTIKVLMYDTTGFLLMQKRLTEGKFIWPSPADGIVTISRAQMSLLVDGLDWRAAKTKPIAKPLFIV</sequence>
<dbReference type="AlphaFoldDB" id="A0A512E2V9"/>
<dbReference type="Pfam" id="PF05717">
    <property type="entry name" value="TnpB_IS66"/>
    <property type="match status" value="1"/>
</dbReference>
<dbReference type="GO" id="GO:0016829">
    <property type="term" value="F:lyase activity"/>
    <property type="evidence" value="ECO:0007669"/>
    <property type="project" value="UniProtKB-KW"/>
</dbReference>
<dbReference type="NCBIfam" id="NF033819">
    <property type="entry name" value="IS66_TnpB"/>
    <property type="match status" value="1"/>
</dbReference>
<name>A0A512E2V9_9PROT</name>
<dbReference type="Proteomes" id="UP000321523">
    <property type="component" value="Unassembled WGS sequence"/>
</dbReference>
<evidence type="ECO:0000313" key="2">
    <source>
        <dbReference type="Proteomes" id="UP000321523"/>
    </source>
</evidence>
<reference evidence="1 2" key="1">
    <citation type="submission" date="2019-07" db="EMBL/GenBank/DDBJ databases">
        <title>Whole genome shotgun sequence of Skermanella aerolata NBRC 106429.</title>
        <authorList>
            <person name="Hosoyama A."/>
            <person name="Uohara A."/>
            <person name="Ohji S."/>
            <person name="Ichikawa N."/>
        </authorList>
    </citation>
    <scope>NUCLEOTIDE SEQUENCE [LARGE SCALE GENOMIC DNA]</scope>
    <source>
        <strain evidence="1 2">NBRC 106429</strain>
    </source>
</reference>
<dbReference type="InterPro" id="IPR008878">
    <property type="entry name" value="Transposase_IS66_Orf2"/>
</dbReference>
<dbReference type="PANTHER" id="PTHR36455:SF1">
    <property type="entry name" value="BLR8292 PROTEIN"/>
    <property type="match status" value="1"/>
</dbReference>
<dbReference type="PANTHER" id="PTHR36455">
    <property type="match status" value="1"/>
</dbReference>